<dbReference type="InterPro" id="IPR005467">
    <property type="entry name" value="His_kinase_dom"/>
</dbReference>
<evidence type="ECO:0000256" key="1">
    <source>
        <dbReference type="ARBA" id="ARBA00000085"/>
    </source>
</evidence>
<keyword evidence="5 13" id="KW-0597">Phosphoprotein</keyword>
<dbReference type="Pfam" id="PF00072">
    <property type="entry name" value="Response_reg"/>
    <property type="match status" value="1"/>
</dbReference>
<dbReference type="InterPro" id="IPR011006">
    <property type="entry name" value="CheY-like_superfamily"/>
</dbReference>
<dbReference type="InterPro" id="IPR036097">
    <property type="entry name" value="HisK_dim/P_sf"/>
</dbReference>
<comment type="catalytic activity">
    <reaction evidence="1">
        <text>ATP + protein L-histidine = ADP + protein N-phospho-L-histidine.</text>
        <dbReference type="EC" id="2.7.13.3"/>
    </reaction>
</comment>
<dbReference type="PANTHER" id="PTHR45339">
    <property type="entry name" value="HYBRID SIGNAL TRANSDUCTION HISTIDINE KINASE J"/>
    <property type="match status" value="1"/>
</dbReference>
<feature type="domain" description="Response regulatory" evidence="16">
    <location>
        <begin position="861"/>
        <end position="980"/>
    </location>
</feature>
<dbReference type="InterPro" id="IPR004358">
    <property type="entry name" value="Sig_transdc_His_kin-like_C"/>
</dbReference>
<keyword evidence="7" id="KW-0547">Nucleotide-binding</keyword>
<evidence type="ECO:0000256" key="14">
    <source>
        <dbReference type="SAM" id="Phobius"/>
    </source>
</evidence>
<dbReference type="SMART" id="SM00387">
    <property type="entry name" value="HATPase_c"/>
    <property type="match status" value="1"/>
</dbReference>
<feature type="domain" description="HPt" evidence="17">
    <location>
        <begin position="1034"/>
        <end position="1131"/>
    </location>
</feature>
<evidence type="ECO:0000256" key="5">
    <source>
        <dbReference type="ARBA" id="ARBA00022553"/>
    </source>
</evidence>
<dbReference type="Gene3D" id="3.30.565.10">
    <property type="entry name" value="Histidine kinase-like ATPase, C-terminal domain"/>
    <property type="match status" value="1"/>
</dbReference>
<dbReference type="InterPro" id="IPR042240">
    <property type="entry name" value="CHASE_sf"/>
</dbReference>
<dbReference type="PANTHER" id="PTHR45339:SF1">
    <property type="entry name" value="HYBRID SIGNAL TRANSDUCTION HISTIDINE KINASE J"/>
    <property type="match status" value="1"/>
</dbReference>
<evidence type="ECO:0000313" key="19">
    <source>
        <dbReference type="Proteomes" id="UP001295463"/>
    </source>
</evidence>
<dbReference type="SUPFAM" id="SSF47384">
    <property type="entry name" value="Homodimeric domain of signal transducing histidine kinase"/>
    <property type="match status" value="1"/>
</dbReference>
<reference evidence="18 19" key="1">
    <citation type="submission" date="2022-03" db="EMBL/GenBank/DDBJ databases">
        <authorList>
            <person name="Koch H."/>
        </authorList>
    </citation>
    <scope>NUCLEOTIDE SEQUENCE [LARGE SCALE GENOMIC DNA]</scope>
    <source>
        <strain evidence="18 19">G1</strain>
    </source>
</reference>
<dbReference type="InterPro" id="IPR006189">
    <property type="entry name" value="CHASE_dom"/>
</dbReference>
<evidence type="ECO:0000259" key="17">
    <source>
        <dbReference type="PROSITE" id="PS50894"/>
    </source>
</evidence>
<gene>
    <name evidence="18" type="ORF">GEAMG1_1118</name>
</gene>
<evidence type="ECO:0000256" key="6">
    <source>
        <dbReference type="ARBA" id="ARBA00022692"/>
    </source>
</evidence>
<evidence type="ECO:0000256" key="4">
    <source>
        <dbReference type="ARBA" id="ARBA00022475"/>
    </source>
</evidence>
<evidence type="ECO:0000256" key="9">
    <source>
        <dbReference type="ARBA" id="ARBA00022989"/>
    </source>
</evidence>
<dbReference type="InterPro" id="IPR008207">
    <property type="entry name" value="Sig_transdc_His_kin_Hpt_dom"/>
</dbReference>
<keyword evidence="8" id="KW-0067">ATP-binding</keyword>
<feature type="transmembrane region" description="Helical" evidence="14">
    <location>
        <begin position="7"/>
        <end position="25"/>
    </location>
</feature>
<keyword evidence="11 14" id="KW-0472">Membrane</keyword>
<evidence type="ECO:0000313" key="18">
    <source>
        <dbReference type="EMBL" id="CAH2030932.1"/>
    </source>
</evidence>
<keyword evidence="9 14" id="KW-1133">Transmembrane helix</keyword>
<sequence>MTMIAQYILYTLLGCSLYWLIRRPWAVDRDGVGGSGAGLFPLLLVVVLLGGLAGSLWNRSVVDRFMREELLRHAAGVAGTIAPERIQSLAFSTADRTHPEFRQLAQQMSAYVRLLRCRSIYSMVQRNNVILFGPESLSPDDPLASAPGTVYRQPPAELLEVFATGEARTIGPFRDEYGSFVSAFAALPDRRTGRPVLVVGIDIVSDDWQRELLEAARGPLIYAQLLALLLLLGRYLLVRRDRLPPARRHQLRHLELLLTACLTISATLFTSLLAHQFEVRFLRQLFQRFAYGQALAVEDTLRLVREQVAGLARLMEASDEVTSREFASYTRPLLNSTAIGYFAWAPRDRNGRDPQRVLVHYLESQTIDRRAPAGNLARLAPYRAALETAARTGLCVATDPIATESLERGQPEVAVVMPVFARTQVHSHRIEGFILASLTPQTVLAVTLHRSLLGQLPLHATFYQLDQFNEPLLLAAQPHPESAGVPLTPEPIPGRALTARYPLFIYGQAYAVVMEPSQVFRDAYPARAGLLVGGIGLLITLGLCLLINLVIRRRSYLEEQVRQRTAQLAEFAGRLELKNVELDDALLRAEAASRAKSSFLATMSHEIRTPMNGVIGMTGLLLDSSLTTEQRRYAEVVRTSSESLLAIINDILDFSKIEAGCMSLELVPFSLRTLVEETVQLLAVRAWEKGLNLVCTVAPEVPELLEGDPGRLRQVLLNLGGNAVKFTKTGEIRISVSAPEEREGLVRLHVRVEDTGIGIPPEVVSRLFTPFTQADNSTTRTYGGTGLGLAICRQLVELMGGEIGAESQPERGSTFWFTLWLARAAEADCRDGRENGAAGLSDNVPDAAADPRLAAFRQQFRILVAEDNQVNQQVALSILRRLGYRADTVGNGYEALEALRTVSYDLVLMDFHMPLLDGVETTLRLRRPESGVLNPDLPVIAMTASVLQEDRERCLGVGMNDYLPKPVRPRDLEEVLAKWLHGPDGASRRSVKPSAEEVAAATSSAVPAISDAAAGNDGAVAFNCEEFLERMGGEPSFLPPLVEVFLTTVPQQVQELEQLLAAGEHATAHRVAHTIRGAAGNMGAELLQQVAAQMERAGKNGDFERMKRLLPSLRQQLERTVQAMQEVVERAEIGPA</sequence>
<dbReference type="SMART" id="SM00073">
    <property type="entry name" value="HPT"/>
    <property type="match status" value="1"/>
</dbReference>
<dbReference type="CDD" id="cd00088">
    <property type="entry name" value="HPT"/>
    <property type="match status" value="1"/>
</dbReference>
<dbReference type="Gene3D" id="3.30.450.350">
    <property type="entry name" value="CHASE domain"/>
    <property type="match status" value="1"/>
</dbReference>
<keyword evidence="18" id="KW-0808">Transferase</keyword>
<dbReference type="InterPro" id="IPR001789">
    <property type="entry name" value="Sig_transdc_resp-reg_receiver"/>
</dbReference>
<dbReference type="Proteomes" id="UP001295463">
    <property type="component" value="Chromosome"/>
</dbReference>
<organism evidence="18 19">
    <name type="scientific">Trichlorobacter ammonificans</name>
    <dbReference type="NCBI Taxonomy" id="2916410"/>
    <lineage>
        <taxon>Bacteria</taxon>
        <taxon>Pseudomonadati</taxon>
        <taxon>Thermodesulfobacteriota</taxon>
        <taxon>Desulfuromonadia</taxon>
        <taxon>Geobacterales</taxon>
        <taxon>Geobacteraceae</taxon>
        <taxon>Trichlorobacter</taxon>
    </lineage>
</organism>
<evidence type="ECO:0000256" key="13">
    <source>
        <dbReference type="PROSITE-ProRule" id="PRU00169"/>
    </source>
</evidence>
<dbReference type="SUPFAM" id="SSF55874">
    <property type="entry name" value="ATPase domain of HSP90 chaperone/DNA topoisomerase II/histidine kinase"/>
    <property type="match status" value="1"/>
</dbReference>
<dbReference type="InterPro" id="IPR003594">
    <property type="entry name" value="HATPase_dom"/>
</dbReference>
<dbReference type="GO" id="GO:0004673">
    <property type="term" value="F:protein histidine kinase activity"/>
    <property type="evidence" value="ECO:0007669"/>
    <property type="project" value="UniProtKB-EC"/>
</dbReference>
<evidence type="ECO:0000256" key="10">
    <source>
        <dbReference type="ARBA" id="ARBA00023012"/>
    </source>
</evidence>
<evidence type="ECO:0000256" key="11">
    <source>
        <dbReference type="ARBA" id="ARBA00023136"/>
    </source>
</evidence>
<evidence type="ECO:0000256" key="7">
    <source>
        <dbReference type="ARBA" id="ARBA00022741"/>
    </source>
</evidence>
<dbReference type="CDD" id="cd00082">
    <property type="entry name" value="HisKA"/>
    <property type="match status" value="1"/>
</dbReference>
<dbReference type="PROSITE" id="PS50109">
    <property type="entry name" value="HIS_KIN"/>
    <property type="match status" value="1"/>
</dbReference>
<dbReference type="SUPFAM" id="SSF52172">
    <property type="entry name" value="CheY-like"/>
    <property type="match status" value="1"/>
</dbReference>
<evidence type="ECO:0000256" key="12">
    <source>
        <dbReference type="PROSITE-ProRule" id="PRU00110"/>
    </source>
</evidence>
<comment type="subcellular location">
    <subcellularLocation>
        <location evidence="2">Cell membrane</location>
        <topology evidence="2">Multi-pass membrane protein</topology>
    </subcellularLocation>
</comment>
<keyword evidence="4" id="KW-1003">Cell membrane</keyword>
<feature type="modified residue" description="Phosphohistidine" evidence="12">
    <location>
        <position position="1073"/>
    </location>
</feature>
<feature type="transmembrane region" description="Helical" evidence="14">
    <location>
        <begin position="528"/>
        <end position="551"/>
    </location>
</feature>
<feature type="modified residue" description="4-aspartylphosphate" evidence="13">
    <location>
        <position position="910"/>
    </location>
</feature>
<evidence type="ECO:0000256" key="2">
    <source>
        <dbReference type="ARBA" id="ARBA00004651"/>
    </source>
</evidence>
<feature type="transmembrane region" description="Helical" evidence="14">
    <location>
        <begin position="37"/>
        <end position="57"/>
    </location>
</feature>
<evidence type="ECO:0000259" key="16">
    <source>
        <dbReference type="PROSITE" id="PS50110"/>
    </source>
</evidence>
<dbReference type="SUPFAM" id="SSF47226">
    <property type="entry name" value="Histidine-containing phosphotransfer domain, HPT domain"/>
    <property type="match status" value="1"/>
</dbReference>
<dbReference type="Pfam" id="PF02518">
    <property type="entry name" value="HATPase_c"/>
    <property type="match status" value="1"/>
</dbReference>
<keyword evidence="18" id="KW-0418">Kinase</keyword>
<dbReference type="PRINTS" id="PR00344">
    <property type="entry name" value="BCTRLSENSOR"/>
</dbReference>
<dbReference type="PROSITE" id="PS50894">
    <property type="entry name" value="HPT"/>
    <property type="match status" value="1"/>
</dbReference>
<keyword evidence="19" id="KW-1185">Reference proteome</keyword>
<evidence type="ECO:0000259" key="15">
    <source>
        <dbReference type="PROSITE" id="PS50109"/>
    </source>
</evidence>
<keyword evidence="6 14" id="KW-0812">Transmembrane</keyword>
<dbReference type="Pfam" id="PF03924">
    <property type="entry name" value="CHASE"/>
    <property type="match status" value="1"/>
</dbReference>
<proteinExistence type="predicted"/>
<protein>
    <recommendedName>
        <fullName evidence="3">histidine kinase</fullName>
        <ecNumber evidence="3">2.7.13.3</ecNumber>
    </recommendedName>
</protein>
<dbReference type="Gene3D" id="1.20.120.160">
    <property type="entry name" value="HPT domain"/>
    <property type="match status" value="1"/>
</dbReference>
<dbReference type="CDD" id="cd17546">
    <property type="entry name" value="REC_hyHK_CKI1_RcsC-like"/>
    <property type="match status" value="1"/>
</dbReference>
<keyword evidence="10" id="KW-0902">Two-component regulatory system</keyword>
<feature type="transmembrane region" description="Helical" evidence="14">
    <location>
        <begin position="220"/>
        <end position="237"/>
    </location>
</feature>
<dbReference type="CDD" id="cd16922">
    <property type="entry name" value="HATPase_EvgS-ArcB-TorS-like"/>
    <property type="match status" value="1"/>
</dbReference>
<dbReference type="Pfam" id="PF01627">
    <property type="entry name" value="Hpt"/>
    <property type="match status" value="1"/>
</dbReference>
<dbReference type="PROSITE" id="PS50110">
    <property type="entry name" value="RESPONSE_REGULATORY"/>
    <property type="match status" value="1"/>
</dbReference>
<dbReference type="InterPro" id="IPR036641">
    <property type="entry name" value="HPT_dom_sf"/>
</dbReference>
<evidence type="ECO:0000256" key="8">
    <source>
        <dbReference type="ARBA" id="ARBA00022840"/>
    </source>
</evidence>
<dbReference type="SMART" id="SM00448">
    <property type="entry name" value="REC"/>
    <property type="match status" value="1"/>
</dbReference>
<dbReference type="Gene3D" id="1.10.287.130">
    <property type="match status" value="1"/>
</dbReference>
<name>A0ABM9D7C6_9BACT</name>
<dbReference type="EC" id="2.7.13.3" evidence="3"/>
<feature type="domain" description="Histidine kinase" evidence="15">
    <location>
        <begin position="602"/>
        <end position="823"/>
    </location>
</feature>
<dbReference type="InterPro" id="IPR036890">
    <property type="entry name" value="HATPase_C_sf"/>
</dbReference>
<dbReference type="SMART" id="SM00388">
    <property type="entry name" value="HisKA"/>
    <property type="match status" value="1"/>
</dbReference>
<dbReference type="EMBL" id="OW150024">
    <property type="protein sequence ID" value="CAH2030932.1"/>
    <property type="molecule type" value="Genomic_DNA"/>
</dbReference>
<feature type="transmembrane region" description="Helical" evidence="14">
    <location>
        <begin position="257"/>
        <end position="274"/>
    </location>
</feature>
<evidence type="ECO:0000256" key="3">
    <source>
        <dbReference type="ARBA" id="ARBA00012438"/>
    </source>
</evidence>
<accession>A0ABM9D7C6</accession>
<dbReference type="Pfam" id="PF00512">
    <property type="entry name" value="HisKA"/>
    <property type="match status" value="1"/>
</dbReference>
<dbReference type="Gene3D" id="3.40.50.2300">
    <property type="match status" value="1"/>
</dbReference>
<dbReference type="InterPro" id="IPR003661">
    <property type="entry name" value="HisK_dim/P_dom"/>
</dbReference>